<evidence type="ECO:0000313" key="6">
    <source>
        <dbReference type="EMBL" id="KFD47163.1"/>
    </source>
</evidence>
<dbReference type="GO" id="GO:0005634">
    <property type="term" value="C:nucleus"/>
    <property type="evidence" value="ECO:0007669"/>
    <property type="project" value="UniProtKB-SubCell"/>
</dbReference>
<evidence type="ECO:0000313" key="7">
    <source>
        <dbReference type="Proteomes" id="UP000030764"/>
    </source>
</evidence>
<dbReference type="PROSITE" id="PS51253">
    <property type="entry name" value="HTH_CENPB"/>
    <property type="match status" value="1"/>
</dbReference>
<dbReference type="PROSITE" id="PS50878">
    <property type="entry name" value="RT_POL"/>
    <property type="match status" value="1"/>
</dbReference>
<dbReference type="CDD" id="cd00304">
    <property type="entry name" value="RT_like"/>
    <property type="match status" value="1"/>
</dbReference>
<dbReference type="Pfam" id="PF00078">
    <property type="entry name" value="RVT_1"/>
    <property type="match status" value="1"/>
</dbReference>
<accession>A0A085LQB7</accession>
<dbReference type="SUPFAM" id="SSF46689">
    <property type="entry name" value="Homeodomain-like"/>
    <property type="match status" value="2"/>
</dbReference>
<proteinExistence type="predicted"/>
<protein>
    <recommendedName>
        <fullName evidence="8">HTH CENPB-type domain-containing protein</fullName>
    </recommendedName>
</protein>
<dbReference type="PANTHER" id="PTHR21301">
    <property type="entry name" value="REVERSE TRANSCRIPTASE"/>
    <property type="match status" value="1"/>
</dbReference>
<keyword evidence="2" id="KW-0238">DNA-binding</keyword>
<dbReference type="Gene3D" id="1.10.10.60">
    <property type="entry name" value="Homeodomain-like"/>
    <property type="match status" value="1"/>
</dbReference>
<dbReference type="AlphaFoldDB" id="A0A085LQB7"/>
<dbReference type="InterPro" id="IPR058912">
    <property type="entry name" value="HTH_animal"/>
</dbReference>
<dbReference type="Pfam" id="PF26215">
    <property type="entry name" value="HTH_animal"/>
    <property type="match status" value="1"/>
</dbReference>
<feature type="compositionally biased region" description="Polar residues" evidence="3">
    <location>
        <begin position="672"/>
        <end position="681"/>
    </location>
</feature>
<dbReference type="Proteomes" id="UP000030764">
    <property type="component" value="Unassembled WGS sequence"/>
</dbReference>
<evidence type="ECO:0000259" key="5">
    <source>
        <dbReference type="PROSITE" id="PS51253"/>
    </source>
</evidence>
<name>A0A085LQB7_9BILA</name>
<comment type="subcellular location">
    <subcellularLocation>
        <location evidence="1">Nucleus</location>
    </subcellularLocation>
</comment>
<evidence type="ECO:0008006" key="8">
    <source>
        <dbReference type="Google" id="ProtNLM"/>
    </source>
</evidence>
<dbReference type="Pfam" id="PF03221">
    <property type="entry name" value="HTH_Tnp_Tc5"/>
    <property type="match status" value="1"/>
</dbReference>
<feature type="domain" description="Reverse transcriptase" evidence="4">
    <location>
        <begin position="144"/>
        <end position="419"/>
    </location>
</feature>
<feature type="region of interest" description="Disordered" evidence="3">
    <location>
        <begin position="672"/>
        <end position="699"/>
    </location>
</feature>
<feature type="region of interest" description="Disordered" evidence="3">
    <location>
        <begin position="567"/>
        <end position="589"/>
    </location>
</feature>
<keyword evidence="7" id="KW-1185">Reference proteome</keyword>
<dbReference type="GO" id="GO:0003677">
    <property type="term" value="F:DNA binding"/>
    <property type="evidence" value="ECO:0007669"/>
    <property type="project" value="UniProtKB-KW"/>
</dbReference>
<dbReference type="InterPro" id="IPR009057">
    <property type="entry name" value="Homeodomain-like_sf"/>
</dbReference>
<dbReference type="SMART" id="SM00674">
    <property type="entry name" value="CENPB"/>
    <property type="match status" value="1"/>
</dbReference>
<dbReference type="InterPro" id="IPR006600">
    <property type="entry name" value="HTH_CenpB_DNA-bd_dom"/>
</dbReference>
<reference evidence="6 7" key="1">
    <citation type="journal article" date="2014" name="Nat. Genet.">
        <title>Genome and transcriptome of the porcine whipworm Trichuris suis.</title>
        <authorList>
            <person name="Jex A.R."/>
            <person name="Nejsum P."/>
            <person name="Schwarz E.M."/>
            <person name="Hu L."/>
            <person name="Young N.D."/>
            <person name="Hall R.S."/>
            <person name="Korhonen P.K."/>
            <person name="Liao S."/>
            <person name="Thamsborg S."/>
            <person name="Xia J."/>
            <person name="Xu P."/>
            <person name="Wang S."/>
            <person name="Scheerlinck J.P."/>
            <person name="Hofmann A."/>
            <person name="Sternberg P.W."/>
            <person name="Wang J."/>
            <person name="Gasser R.B."/>
        </authorList>
    </citation>
    <scope>NUCLEOTIDE SEQUENCE [LARGE SCALE GENOMIC DNA]</scope>
    <source>
        <strain evidence="6">DCEP-RM93M</strain>
    </source>
</reference>
<evidence type="ECO:0000256" key="3">
    <source>
        <dbReference type="SAM" id="MobiDB-lite"/>
    </source>
</evidence>
<dbReference type="InterPro" id="IPR000477">
    <property type="entry name" value="RT_dom"/>
</dbReference>
<evidence type="ECO:0000259" key="4">
    <source>
        <dbReference type="PROSITE" id="PS50878"/>
    </source>
</evidence>
<dbReference type="EMBL" id="KL363338">
    <property type="protein sequence ID" value="KFD47163.1"/>
    <property type="molecule type" value="Genomic_DNA"/>
</dbReference>
<sequence length="1149" mass="131087">MEKLVLAKGLNFIPTPKKVSFADLIARVEQSLINVEPNKANQIRGAISTIFTRTKYTPKKNLTLMEVKILKDIKKDKNIIITRADKGNAVVILNRNTYINNVKQLLDTGSYKPIQVDPTDNVRKKLKTKLTRYAEETKEEQLLHFAKFLKYSSNTKWPELYCLPKVHKPENPFRPIVSSVGSATSTIGRYVSRIIRPLTGNKISSTLNSKEFVRQIRGIEMQEDDMLVSYDVKDLFTSIPLSYTYNIIFEALDTDSSLKERTKLNPYHIVDLIKFCMTEGNYFHFQGEHFSQTQGAPMGSPLSPVLAEFFMEHLEQRAFACDNFTGRVKFFKRYVDDIFAIVKKGHEESFLHHLNGLFTEHMKFTIQKEQGGRLPFLDALVIKDGHKLKTTVYRKPTNTDRYLNYHSHHPKSVKIGIITGMVDRAFNLCDAEFLDAELKHIKRSLIRNDYPRRLVDSCAGRSVELLRSGATHAQPAQDIRITMPYYTGIAEAVKRLSTTIGFQACFSSSTSLAAMLRSDKVKIPTEDQQGAVYNVNCTCGASYIGETGNTISHRFKQHIGNLKTYRTAEKRKNGEKTTTRGRPQKKDPDTIMNEALKTFAVAEHAVTCGKTEKDLSVSNVCRETNYQRRKIKESFYIRHNPNINRHEGSGVSEAWIPISHLTECFTITNRPHTIRHSSGSEGTRGRGNDLPDNTPTDPVRHTYKNALQTDRNAFNITLTTGQAEKVELLEKLNRGVSVRRLSEEYGVGVSTIYDLSKQKDKLLEFCIESDERRLLKSRKTLHRAKSHDLDRVLKEWTRHRRSESVPLSRETIMSQARRYHDELKIQGSCAYSIGWYQKFQRRNGIKTVKIRGDRGSADHEAAKEFVEEFARIIADEKLSPEQVYNADETSLFWRYCPRRTNGCKILLLLDNCPAHPPAEIISKNSGPKYKNTFLNCMLSAVDNGVNVERFRKQLSSSDAVYAVANAWDAVTKKTITGAWHNLWPAPNRHDLGEQRDNTEDLTEEKMTADLLRYANSIPSESISKLEEVDIEEVFNIDNEAPSAFSLTDGEIAEMVLNDCEHNRSDDEKDVVSSAKRVSTQRTVKMCDKLIEALEQRAFMTEQDIMTIYKIKEKLLQQRPRLTRQITLSEAFKNVTEQRASTSAEGAPNN</sequence>
<gene>
    <name evidence="6" type="ORF">M513_11972</name>
</gene>
<evidence type="ECO:0000256" key="1">
    <source>
        <dbReference type="ARBA" id="ARBA00004123"/>
    </source>
</evidence>
<organism evidence="6 7">
    <name type="scientific">Trichuris suis</name>
    <name type="common">pig whipworm</name>
    <dbReference type="NCBI Taxonomy" id="68888"/>
    <lineage>
        <taxon>Eukaryota</taxon>
        <taxon>Metazoa</taxon>
        <taxon>Ecdysozoa</taxon>
        <taxon>Nematoda</taxon>
        <taxon>Enoplea</taxon>
        <taxon>Dorylaimia</taxon>
        <taxon>Trichinellida</taxon>
        <taxon>Trichuridae</taxon>
        <taxon>Trichuris</taxon>
    </lineage>
</organism>
<evidence type="ECO:0000256" key="2">
    <source>
        <dbReference type="ARBA" id="ARBA00023125"/>
    </source>
</evidence>
<dbReference type="PANTHER" id="PTHR21301:SF10">
    <property type="entry name" value="REVERSE TRANSCRIPTASE DOMAIN-CONTAINING PROTEIN"/>
    <property type="match status" value="1"/>
</dbReference>
<feature type="domain" description="HTH CENPB-type" evidence="5">
    <location>
        <begin position="777"/>
        <end position="849"/>
    </location>
</feature>